<dbReference type="EMBL" id="UYRT01005731">
    <property type="protein sequence ID" value="VDK39293.1"/>
    <property type="molecule type" value="Genomic_DNA"/>
</dbReference>
<feature type="transmembrane region" description="Helical" evidence="1">
    <location>
        <begin position="69"/>
        <end position="91"/>
    </location>
</feature>
<reference evidence="4" key="1">
    <citation type="submission" date="2016-06" db="UniProtKB">
        <authorList>
            <consortium name="WormBaseParasite"/>
        </authorList>
    </citation>
    <scope>IDENTIFICATION</scope>
</reference>
<dbReference type="Proteomes" id="UP000271098">
    <property type="component" value="Unassembled WGS sequence"/>
</dbReference>
<dbReference type="WBParaSite" id="GPUH_0000337901-mRNA-1">
    <property type="protein sequence ID" value="GPUH_0000337901-mRNA-1"/>
    <property type="gene ID" value="GPUH_0000337901"/>
</dbReference>
<sequence>MRLLAASFKFGMSGRWTSLSCHCYGQCFEPYELLGIESEHWLRSRSEHSSGKDSQCCDSETVVLFVRDIAFVVIAAAYQAVVLVFLTRIFFKLFTERIRCAFLVAASQLKLQDSNTAALALIFGVCFAENTFVLNTFPVHIESYCKVVDVKKSIEDANLPG</sequence>
<keyword evidence="1" id="KW-0472">Membrane</keyword>
<evidence type="ECO:0000313" key="3">
    <source>
        <dbReference type="Proteomes" id="UP000271098"/>
    </source>
</evidence>
<keyword evidence="3" id="KW-1185">Reference proteome</keyword>
<protein>
    <submittedName>
        <fullName evidence="4">G_PROTEIN_RECEP_F1_2 domain-containing protein</fullName>
    </submittedName>
</protein>
<proteinExistence type="predicted"/>
<keyword evidence="1" id="KW-1133">Transmembrane helix</keyword>
<organism evidence="4">
    <name type="scientific">Gongylonema pulchrum</name>
    <dbReference type="NCBI Taxonomy" id="637853"/>
    <lineage>
        <taxon>Eukaryota</taxon>
        <taxon>Metazoa</taxon>
        <taxon>Ecdysozoa</taxon>
        <taxon>Nematoda</taxon>
        <taxon>Chromadorea</taxon>
        <taxon>Rhabditida</taxon>
        <taxon>Spirurina</taxon>
        <taxon>Spiruromorpha</taxon>
        <taxon>Spiruroidea</taxon>
        <taxon>Gongylonematidae</taxon>
        <taxon>Gongylonema</taxon>
    </lineage>
</organism>
<evidence type="ECO:0000313" key="2">
    <source>
        <dbReference type="EMBL" id="VDK39293.1"/>
    </source>
</evidence>
<reference evidence="2 3" key="2">
    <citation type="submission" date="2018-11" db="EMBL/GenBank/DDBJ databases">
        <authorList>
            <consortium name="Pathogen Informatics"/>
        </authorList>
    </citation>
    <scope>NUCLEOTIDE SEQUENCE [LARGE SCALE GENOMIC DNA]</scope>
</reference>
<evidence type="ECO:0000313" key="4">
    <source>
        <dbReference type="WBParaSite" id="GPUH_0000337901-mRNA-1"/>
    </source>
</evidence>
<gene>
    <name evidence="2" type="ORF">GPUH_LOCUS3373</name>
</gene>
<dbReference type="AlphaFoldDB" id="A0A183D3T2"/>
<evidence type="ECO:0000256" key="1">
    <source>
        <dbReference type="SAM" id="Phobius"/>
    </source>
</evidence>
<name>A0A183D3T2_9BILA</name>
<keyword evidence="1" id="KW-0812">Transmembrane</keyword>
<accession>A0A183D3T2</accession>